<feature type="transmembrane region" description="Helical" evidence="1">
    <location>
        <begin position="277"/>
        <end position="299"/>
    </location>
</feature>
<comment type="caution">
    <text evidence="3">The sequence shown here is derived from an EMBL/GenBank/DDBJ whole genome shotgun (WGS) entry which is preliminary data.</text>
</comment>
<protein>
    <submittedName>
        <fullName evidence="3">DUF2157 domain-containing protein</fullName>
    </submittedName>
</protein>
<feature type="transmembrane region" description="Helical" evidence="1">
    <location>
        <begin position="56"/>
        <end position="78"/>
    </location>
</feature>
<keyword evidence="1" id="KW-0472">Membrane</keyword>
<evidence type="ECO:0000259" key="2">
    <source>
        <dbReference type="Pfam" id="PF09925"/>
    </source>
</evidence>
<feature type="transmembrane region" description="Helical" evidence="1">
    <location>
        <begin position="221"/>
        <end position="238"/>
    </location>
</feature>
<proteinExistence type="predicted"/>
<feature type="transmembrane region" description="Helical" evidence="1">
    <location>
        <begin position="162"/>
        <end position="178"/>
    </location>
</feature>
<accession>A0ABT5U608</accession>
<dbReference type="InterPro" id="IPR018677">
    <property type="entry name" value="DUF2157"/>
</dbReference>
<feature type="transmembrane region" description="Helical" evidence="1">
    <location>
        <begin position="250"/>
        <end position="270"/>
    </location>
</feature>
<gene>
    <name evidence="3" type="ORF">ORQ98_07435</name>
</gene>
<dbReference type="EMBL" id="JAPMOU010000006">
    <property type="protein sequence ID" value="MDE1461798.1"/>
    <property type="molecule type" value="Genomic_DNA"/>
</dbReference>
<feature type="transmembrane region" description="Helical" evidence="1">
    <location>
        <begin position="84"/>
        <end position="105"/>
    </location>
</feature>
<keyword evidence="4" id="KW-1185">Reference proteome</keyword>
<name>A0ABT5U608_9GAMM</name>
<dbReference type="Proteomes" id="UP001528823">
    <property type="component" value="Unassembled WGS sequence"/>
</dbReference>
<feature type="transmembrane region" description="Helical" evidence="1">
    <location>
        <begin position="311"/>
        <end position="329"/>
    </location>
</feature>
<dbReference type="RefSeq" id="WP_274688154.1">
    <property type="nucleotide sequence ID" value="NZ_JAPMOU010000006.1"/>
</dbReference>
<keyword evidence="1" id="KW-1133">Transmembrane helix</keyword>
<evidence type="ECO:0000256" key="1">
    <source>
        <dbReference type="SAM" id="Phobius"/>
    </source>
</evidence>
<feature type="transmembrane region" description="Helical" evidence="1">
    <location>
        <begin position="112"/>
        <end position="132"/>
    </location>
</feature>
<dbReference type="Pfam" id="PF09925">
    <property type="entry name" value="DUF2157"/>
    <property type="match status" value="1"/>
</dbReference>
<reference evidence="3 4" key="1">
    <citation type="submission" date="2022-11" db="EMBL/GenBank/DDBJ databases">
        <title>Spartinivicinus poritis sp. nov., isolated from scleractinian coral Porites lutea.</title>
        <authorList>
            <person name="Zhang G."/>
            <person name="Cai L."/>
            <person name="Wei Q."/>
        </authorList>
    </citation>
    <scope>NUCLEOTIDE SEQUENCE [LARGE SCALE GENOMIC DNA]</scope>
    <source>
        <strain evidence="3 4">A2-2</strain>
    </source>
</reference>
<sequence>MEKEKLIARADLATIPANRRLVDELYAYGYLTAEGKAYALNLLHPHNQWGLWISRLLLILATALILTGVIYFFAFNWARLTPTIKFTTIQVGLVGCLIAAYSYSLQSFVGKIFLLAATVLVGVFLAVFGQVYQTGADAYQLFMGWSLFTLGWTIIANFSVQWVIWLIICNIFVLLWWEQSALPTRSMEDLLYSLLLGINGLALVLREYAVQRNYNWLSVQWLRVVLVIALSIFLIIPIEHCIVDPDSARTSTYISALFGSITLAAGFWVYRFKLFDMWALAIIVLTCCIIATTVAFKLLFEFIGEGESVTFLLMGLASLGVFTAALIYLRAVSHKKGGTHD</sequence>
<evidence type="ECO:0000313" key="3">
    <source>
        <dbReference type="EMBL" id="MDE1461798.1"/>
    </source>
</evidence>
<evidence type="ECO:0000313" key="4">
    <source>
        <dbReference type="Proteomes" id="UP001528823"/>
    </source>
</evidence>
<feature type="domain" description="DUF2157" evidence="2">
    <location>
        <begin position="51"/>
        <end position="160"/>
    </location>
</feature>
<keyword evidence="1" id="KW-0812">Transmembrane</keyword>
<organism evidence="3 4">
    <name type="scientific">Spartinivicinus poritis</name>
    <dbReference type="NCBI Taxonomy" id="2994640"/>
    <lineage>
        <taxon>Bacteria</taxon>
        <taxon>Pseudomonadati</taxon>
        <taxon>Pseudomonadota</taxon>
        <taxon>Gammaproteobacteria</taxon>
        <taxon>Oceanospirillales</taxon>
        <taxon>Zooshikellaceae</taxon>
        <taxon>Spartinivicinus</taxon>
    </lineage>
</organism>